<dbReference type="EMBL" id="LNAM01000225">
    <property type="protein sequence ID" value="KSV57393.1"/>
    <property type="molecule type" value="Genomic_DNA"/>
</dbReference>
<name>A0A0V8Q9X7_9FIRM</name>
<keyword evidence="6" id="KW-0472">Membrane</keyword>
<dbReference type="SUPFAM" id="SSF53756">
    <property type="entry name" value="UDP-Glycosyltransferase/glycogen phosphorylase"/>
    <property type="match status" value="1"/>
</dbReference>
<dbReference type="GO" id="GO:0005886">
    <property type="term" value="C:plasma membrane"/>
    <property type="evidence" value="ECO:0007669"/>
    <property type="project" value="UniProtKB-SubCell"/>
</dbReference>
<evidence type="ECO:0000256" key="3">
    <source>
        <dbReference type="ARBA" id="ARBA00022475"/>
    </source>
</evidence>
<evidence type="ECO:0000256" key="2">
    <source>
        <dbReference type="ARBA" id="ARBA00010488"/>
    </source>
</evidence>
<comment type="similarity">
    <text evidence="2">Belongs to the CDP-glycerol glycerophosphotransferase family.</text>
</comment>
<keyword evidence="5" id="KW-0777">Teichoic acid biosynthesis</keyword>
<dbReference type="Gene3D" id="3.40.50.11820">
    <property type="match status" value="1"/>
</dbReference>
<evidence type="ECO:0000313" key="7">
    <source>
        <dbReference type="EMBL" id="KSV57393.1"/>
    </source>
</evidence>
<keyword evidence="4 7" id="KW-0808">Transferase</keyword>
<comment type="caution">
    <text evidence="7">The sequence shown here is derived from an EMBL/GenBank/DDBJ whole genome shotgun (WGS) entry which is preliminary data.</text>
</comment>
<dbReference type="Proteomes" id="UP000054874">
    <property type="component" value="Unassembled WGS sequence"/>
</dbReference>
<protein>
    <submittedName>
        <fullName evidence="7">CDP-glycerol--glycerophosphate glycerophosphotransferase</fullName>
    </submittedName>
</protein>
<keyword evidence="8" id="KW-1185">Reference proteome</keyword>
<dbReference type="OrthoDB" id="9807097at2"/>
<reference evidence="7 8" key="1">
    <citation type="submission" date="2015-11" db="EMBL/GenBank/DDBJ databases">
        <title>Butyribacter intestini gen. nov., sp. nov., a butyric acid-producing bacterium of the family Lachnospiraceae isolated from the human faeces.</title>
        <authorList>
            <person name="Zou Y."/>
            <person name="Xue W."/>
            <person name="Luo G."/>
            <person name="Lv M."/>
        </authorList>
    </citation>
    <scope>NUCLEOTIDE SEQUENCE [LARGE SCALE GENOMIC DNA]</scope>
    <source>
        <strain evidence="7 8">ACET-33324</strain>
    </source>
</reference>
<proteinExistence type="inferred from homology"/>
<dbReference type="InterPro" id="IPR043149">
    <property type="entry name" value="TagF_N"/>
</dbReference>
<organism evidence="7 8">
    <name type="scientific">Acetivibrio ethanolgignens</name>
    <dbReference type="NCBI Taxonomy" id="290052"/>
    <lineage>
        <taxon>Bacteria</taxon>
        <taxon>Bacillati</taxon>
        <taxon>Bacillota</taxon>
        <taxon>Clostridia</taxon>
        <taxon>Eubacteriales</taxon>
        <taxon>Oscillospiraceae</taxon>
        <taxon>Acetivibrio</taxon>
    </lineage>
</organism>
<evidence type="ECO:0000256" key="5">
    <source>
        <dbReference type="ARBA" id="ARBA00022944"/>
    </source>
</evidence>
<dbReference type="STRING" id="290052.ASU35_16440"/>
<gene>
    <name evidence="7" type="ORF">ASU35_16440</name>
</gene>
<dbReference type="Pfam" id="PF04464">
    <property type="entry name" value="Glyphos_transf"/>
    <property type="match status" value="1"/>
</dbReference>
<evidence type="ECO:0000256" key="4">
    <source>
        <dbReference type="ARBA" id="ARBA00022679"/>
    </source>
</evidence>
<dbReference type="GO" id="GO:0019350">
    <property type="term" value="P:teichoic acid biosynthetic process"/>
    <property type="evidence" value="ECO:0007669"/>
    <property type="project" value="UniProtKB-KW"/>
</dbReference>
<dbReference type="InterPro" id="IPR043148">
    <property type="entry name" value="TagF_C"/>
</dbReference>
<sequence>MKKAGKTVLLIWYRLLLNLPVKKNMIVFDCSIGRNYTGNPRYIYEYLVEKGLDKKYRCIWLFENPRTKIPGNAKVIKFRRIRYFYYMAVAGVWIFDCRQPDFLVKRPEAHYIQTWHGTPLKRLALDMEIVDMGGERDIEQYKENFRKNTRTWDYLISQNRFSTEIFRRCFDFKKEILEIGYPRNDILFHKNTKEYQNRLKKELQIPEDKGVILYAPTWRDNEFYEKGQYKFSPAMDFAYLREQLSDKYVLLVKYHYLIQDKVDWTGYEGFIYKFSAKYDIAELYLLADILITDYSSVMFDYSVLKRPMLFYCYDYDNYRDNLRGFYFDFEKEAPGPISRTTEELVRDIRDRKYQEYSKQYEAFCRRFNHRDDGRASERIAKLIESFQKE</sequence>
<dbReference type="PANTHER" id="PTHR37316">
    <property type="entry name" value="TEICHOIC ACID GLYCEROL-PHOSPHATE PRIMASE"/>
    <property type="match status" value="1"/>
</dbReference>
<dbReference type="Gene3D" id="3.40.50.12580">
    <property type="match status" value="1"/>
</dbReference>
<comment type="subcellular location">
    <subcellularLocation>
        <location evidence="1">Cell membrane</location>
        <topology evidence="1">Peripheral membrane protein</topology>
    </subcellularLocation>
</comment>
<dbReference type="AlphaFoldDB" id="A0A0V8Q9X7"/>
<dbReference type="InterPro" id="IPR051612">
    <property type="entry name" value="Teichoic_Acid_Biosynth"/>
</dbReference>
<dbReference type="InterPro" id="IPR007554">
    <property type="entry name" value="Glycerophosphate_synth"/>
</dbReference>
<evidence type="ECO:0000256" key="1">
    <source>
        <dbReference type="ARBA" id="ARBA00004202"/>
    </source>
</evidence>
<keyword evidence="3" id="KW-1003">Cell membrane</keyword>
<dbReference type="GO" id="GO:0047355">
    <property type="term" value="F:CDP-glycerol glycerophosphotransferase activity"/>
    <property type="evidence" value="ECO:0007669"/>
    <property type="project" value="InterPro"/>
</dbReference>
<accession>A0A0V8Q9X7</accession>
<evidence type="ECO:0000313" key="8">
    <source>
        <dbReference type="Proteomes" id="UP000054874"/>
    </source>
</evidence>
<dbReference type="PANTHER" id="PTHR37316:SF3">
    <property type="entry name" value="TEICHOIC ACID GLYCEROL-PHOSPHATE TRANSFERASE"/>
    <property type="match status" value="1"/>
</dbReference>
<evidence type="ECO:0000256" key="6">
    <source>
        <dbReference type="ARBA" id="ARBA00023136"/>
    </source>
</evidence>